<proteinExistence type="inferred from homology"/>
<dbReference type="InterPro" id="IPR051164">
    <property type="entry name" value="NmrA-like_oxidored"/>
</dbReference>
<organism evidence="4 5">
    <name type="scientific">Melanomma pulvis-pyrius CBS 109.77</name>
    <dbReference type="NCBI Taxonomy" id="1314802"/>
    <lineage>
        <taxon>Eukaryota</taxon>
        <taxon>Fungi</taxon>
        <taxon>Dikarya</taxon>
        <taxon>Ascomycota</taxon>
        <taxon>Pezizomycotina</taxon>
        <taxon>Dothideomycetes</taxon>
        <taxon>Pleosporomycetidae</taxon>
        <taxon>Pleosporales</taxon>
        <taxon>Melanommataceae</taxon>
        <taxon>Melanomma</taxon>
    </lineage>
</organism>
<comment type="similarity">
    <text evidence="1">Belongs to the NmrA-type oxidoreductase family.</text>
</comment>
<sequence>MSKPLLVVFGATGNQGGSVANYVLDDPELSKQYSVRAITRDTNNPKAQALKSQGAELVQADLADPTSLPAALKGSSFIFALTTTQYTGNTKPIETAQAKALCTEALTQGASYIIWSSMSHPFKISNGKLQKVEHFDVKAEIETYIRGLPIKSSFYAPGSFMQNIYTNMAPRPSWANDGTYILRNLCNADTLLPLIDIGDTGKWVGAILANPDKYEGKFFAAAEGLYSYTQIAEILSKVSGKTVRFQKVDDETFKGFLPEGFREQLFEMVVLFREYGYYGATMKEEVQWAAEQARGPLTGLEAFLRREGWGLE</sequence>
<feature type="domain" description="NmrA-like" evidence="3">
    <location>
        <begin position="4"/>
        <end position="303"/>
    </location>
</feature>
<dbReference type="InterPro" id="IPR008030">
    <property type="entry name" value="NmrA-like"/>
</dbReference>
<reference evidence="4" key="1">
    <citation type="journal article" date="2020" name="Stud. Mycol.">
        <title>101 Dothideomycetes genomes: a test case for predicting lifestyles and emergence of pathogens.</title>
        <authorList>
            <person name="Haridas S."/>
            <person name="Albert R."/>
            <person name="Binder M."/>
            <person name="Bloem J."/>
            <person name="Labutti K."/>
            <person name="Salamov A."/>
            <person name="Andreopoulos B."/>
            <person name="Baker S."/>
            <person name="Barry K."/>
            <person name="Bills G."/>
            <person name="Bluhm B."/>
            <person name="Cannon C."/>
            <person name="Castanera R."/>
            <person name="Culley D."/>
            <person name="Daum C."/>
            <person name="Ezra D."/>
            <person name="Gonzalez J."/>
            <person name="Henrissat B."/>
            <person name="Kuo A."/>
            <person name="Liang C."/>
            <person name="Lipzen A."/>
            <person name="Lutzoni F."/>
            <person name="Magnuson J."/>
            <person name="Mondo S."/>
            <person name="Nolan M."/>
            <person name="Ohm R."/>
            <person name="Pangilinan J."/>
            <person name="Park H.-J."/>
            <person name="Ramirez L."/>
            <person name="Alfaro M."/>
            <person name="Sun H."/>
            <person name="Tritt A."/>
            <person name="Yoshinaga Y."/>
            <person name="Zwiers L.-H."/>
            <person name="Turgeon B."/>
            <person name="Goodwin S."/>
            <person name="Spatafora J."/>
            <person name="Crous P."/>
            <person name="Grigoriev I."/>
        </authorList>
    </citation>
    <scope>NUCLEOTIDE SEQUENCE</scope>
    <source>
        <strain evidence="4">CBS 109.77</strain>
    </source>
</reference>
<evidence type="ECO:0000313" key="5">
    <source>
        <dbReference type="Proteomes" id="UP000799757"/>
    </source>
</evidence>
<dbReference type="EMBL" id="MU001953">
    <property type="protein sequence ID" value="KAF2792840.1"/>
    <property type="molecule type" value="Genomic_DNA"/>
</dbReference>
<dbReference type="GO" id="GO:0005634">
    <property type="term" value="C:nucleus"/>
    <property type="evidence" value="ECO:0007669"/>
    <property type="project" value="TreeGrafter"/>
</dbReference>
<dbReference type="PANTHER" id="PTHR42748">
    <property type="entry name" value="NITROGEN METABOLITE REPRESSION PROTEIN NMRA FAMILY MEMBER"/>
    <property type="match status" value="1"/>
</dbReference>
<dbReference type="AlphaFoldDB" id="A0A6A6X8L0"/>
<keyword evidence="5" id="KW-1185">Reference proteome</keyword>
<evidence type="ECO:0000259" key="3">
    <source>
        <dbReference type="Pfam" id="PF05368"/>
    </source>
</evidence>
<evidence type="ECO:0000313" key="4">
    <source>
        <dbReference type="EMBL" id="KAF2792840.1"/>
    </source>
</evidence>
<dbReference type="OrthoDB" id="300709at2759"/>
<dbReference type="Gene3D" id="3.40.50.720">
    <property type="entry name" value="NAD(P)-binding Rossmann-like Domain"/>
    <property type="match status" value="1"/>
</dbReference>
<keyword evidence="2" id="KW-0521">NADP</keyword>
<dbReference type="CDD" id="cd05251">
    <property type="entry name" value="NmrA_like_SDR_a"/>
    <property type="match status" value="1"/>
</dbReference>
<dbReference type="Proteomes" id="UP000799757">
    <property type="component" value="Unassembled WGS sequence"/>
</dbReference>
<evidence type="ECO:0000256" key="1">
    <source>
        <dbReference type="ARBA" id="ARBA00006328"/>
    </source>
</evidence>
<dbReference type="Pfam" id="PF05368">
    <property type="entry name" value="NmrA"/>
    <property type="match status" value="1"/>
</dbReference>
<gene>
    <name evidence="4" type="ORF">K505DRAFT_245805</name>
</gene>
<name>A0A6A6X8L0_9PLEO</name>
<dbReference type="InterPro" id="IPR036291">
    <property type="entry name" value="NAD(P)-bd_dom_sf"/>
</dbReference>
<accession>A0A6A6X8L0</accession>
<evidence type="ECO:0000256" key="2">
    <source>
        <dbReference type="ARBA" id="ARBA00022857"/>
    </source>
</evidence>
<dbReference type="Gene3D" id="3.90.25.10">
    <property type="entry name" value="UDP-galactose 4-epimerase, domain 1"/>
    <property type="match status" value="1"/>
</dbReference>
<dbReference type="PANTHER" id="PTHR42748:SF11">
    <property type="entry name" value="NMRA-LIKE DOMAIN-CONTAINING PROTEIN"/>
    <property type="match status" value="1"/>
</dbReference>
<protein>
    <submittedName>
        <fullName evidence="4">NAD(P)-binding protein</fullName>
    </submittedName>
</protein>
<dbReference type="SUPFAM" id="SSF51735">
    <property type="entry name" value="NAD(P)-binding Rossmann-fold domains"/>
    <property type="match status" value="1"/>
</dbReference>